<evidence type="ECO:0000313" key="4">
    <source>
        <dbReference type="Proteomes" id="UP000254118"/>
    </source>
</evidence>
<dbReference type="EC" id="3.6.3.-" evidence="3"/>
<dbReference type="InterPro" id="IPR003439">
    <property type="entry name" value="ABC_transporter-like_ATP-bd"/>
</dbReference>
<dbReference type="GO" id="GO:0005524">
    <property type="term" value="F:ATP binding"/>
    <property type="evidence" value="ECO:0007669"/>
    <property type="project" value="UniProtKB-KW"/>
</dbReference>
<sequence length="177" mass="19812">MVINGTDIYGLNDEKRTRFLRENVSFVFQDYNLIDYLSVEDNICLPRELAKKHIDPASVDDILHRFGLHERKNAKVKTLSGGEQQRAALCHAILMRPSIIFADEPTGALDTANTNTVLHVLQDMATKHCSVVMVTHDMESAALADKVVFMRDGSIENITGPTNAGEIMRAMVRLEDK</sequence>
<dbReference type="Proteomes" id="UP000254118">
    <property type="component" value="Unassembled WGS sequence"/>
</dbReference>
<evidence type="ECO:0000259" key="2">
    <source>
        <dbReference type="PROSITE" id="PS50893"/>
    </source>
</evidence>
<accession>A0AA46BMJ0</accession>
<protein>
    <submittedName>
        <fullName evidence="3">Macrolide export ATP-binding/permease protein MacB</fullName>
        <ecNumber evidence="3">3.6.3.-</ecNumber>
    </submittedName>
</protein>
<keyword evidence="3" id="KW-0547">Nucleotide-binding</keyword>
<dbReference type="GO" id="GO:0016887">
    <property type="term" value="F:ATP hydrolysis activity"/>
    <property type="evidence" value="ECO:0007669"/>
    <property type="project" value="InterPro"/>
</dbReference>
<name>A0AA46BMJ0_9MICO</name>
<dbReference type="SUPFAM" id="SSF52540">
    <property type="entry name" value="P-loop containing nucleoside triphosphate hydrolases"/>
    <property type="match status" value="1"/>
</dbReference>
<organism evidence="3 4">
    <name type="scientific">Dermatophilus congolensis</name>
    <dbReference type="NCBI Taxonomy" id="1863"/>
    <lineage>
        <taxon>Bacteria</taxon>
        <taxon>Bacillati</taxon>
        <taxon>Actinomycetota</taxon>
        <taxon>Actinomycetes</taxon>
        <taxon>Micrococcales</taxon>
        <taxon>Dermatophilaceae</taxon>
        <taxon>Dermatophilus</taxon>
    </lineage>
</organism>
<dbReference type="PROSITE" id="PS50893">
    <property type="entry name" value="ABC_TRANSPORTER_2"/>
    <property type="match status" value="1"/>
</dbReference>
<dbReference type="PANTHER" id="PTHR42798:SF7">
    <property type="entry name" value="ALPHA-D-RIBOSE 1-METHYLPHOSPHONATE 5-TRIPHOSPHATE SYNTHASE SUBUNIT PHNL"/>
    <property type="match status" value="1"/>
</dbReference>
<proteinExistence type="inferred from homology"/>
<feature type="domain" description="ABC transporter" evidence="2">
    <location>
        <begin position="3"/>
        <end position="177"/>
    </location>
</feature>
<dbReference type="Gene3D" id="3.40.50.300">
    <property type="entry name" value="P-loop containing nucleotide triphosphate hydrolases"/>
    <property type="match status" value="1"/>
</dbReference>
<dbReference type="PANTHER" id="PTHR42798">
    <property type="entry name" value="LIPOPROTEIN-RELEASING SYSTEM ATP-BINDING PROTEIN LOLD"/>
    <property type="match status" value="1"/>
</dbReference>
<keyword evidence="3" id="KW-0378">Hydrolase</keyword>
<dbReference type="EMBL" id="UFYA01000001">
    <property type="protein sequence ID" value="STD07440.1"/>
    <property type="molecule type" value="Genomic_DNA"/>
</dbReference>
<evidence type="ECO:0000313" key="3">
    <source>
        <dbReference type="EMBL" id="STD07440.1"/>
    </source>
</evidence>
<dbReference type="Pfam" id="PF00005">
    <property type="entry name" value="ABC_tran"/>
    <property type="match status" value="1"/>
</dbReference>
<comment type="caution">
    <text evidence="3">The sequence shown here is derived from an EMBL/GenBank/DDBJ whole genome shotgun (WGS) entry which is preliminary data.</text>
</comment>
<keyword evidence="3" id="KW-0067">ATP-binding</keyword>
<comment type="similarity">
    <text evidence="1">Belongs to the ABC transporter superfamily.</text>
</comment>
<evidence type="ECO:0000256" key="1">
    <source>
        <dbReference type="ARBA" id="ARBA00005417"/>
    </source>
</evidence>
<gene>
    <name evidence="3" type="primary">macB_4</name>
    <name evidence="3" type="ORF">NCTC7915_00816</name>
</gene>
<reference evidence="3 4" key="1">
    <citation type="submission" date="2018-06" db="EMBL/GenBank/DDBJ databases">
        <authorList>
            <consortium name="Pathogen Informatics"/>
            <person name="Doyle S."/>
        </authorList>
    </citation>
    <scope>NUCLEOTIDE SEQUENCE [LARGE SCALE GENOMIC DNA]</scope>
    <source>
        <strain evidence="3 4">NCTC7915</strain>
    </source>
</reference>
<dbReference type="InterPro" id="IPR027417">
    <property type="entry name" value="P-loop_NTPase"/>
</dbReference>
<dbReference type="RefSeq" id="WP_258553106.1">
    <property type="nucleotide sequence ID" value="NZ_UFYA01000001.1"/>
</dbReference>
<dbReference type="AlphaFoldDB" id="A0AA46BMJ0"/>